<dbReference type="SUPFAM" id="SSF55785">
    <property type="entry name" value="PYP-like sensor domain (PAS domain)"/>
    <property type="match status" value="1"/>
</dbReference>
<dbReference type="SMART" id="SM00091">
    <property type="entry name" value="PAS"/>
    <property type="match status" value="1"/>
</dbReference>
<keyword evidence="6" id="KW-1185">Reference proteome</keyword>
<keyword evidence="3" id="KW-0157">Chromophore</keyword>
<organism evidence="5 6">
    <name type="scientific">Methylopila musalis</name>
    <dbReference type="NCBI Taxonomy" id="1134781"/>
    <lineage>
        <taxon>Bacteria</taxon>
        <taxon>Pseudomonadati</taxon>
        <taxon>Pseudomonadota</taxon>
        <taxon>Alphaproteobacteria</taxon>
        <taxon>Hyphomicrobiales</taxon>
        <taxon>Methylopilaceae</taxon>
        <taxon>Methylopila</taxon>
    </lineage>
</organism>
<keyword evidence="2" id="KW-0288">FMN</keyword>
<dbReference type="EMBL" id="JBHTMX010000010">
    <property type="protein sequence ID" value="MFD1330974.1"/>
    <property type="molecule type" value="Genomic_DNA"/>
</dbReference>
<gene>
    <name evidence="5" type="ORF">ACFQ4O_03085</name>
</gene>
<accession>A0ABW3Z3Y4</accession>
<keyword evidence="1" id="KW-0285">Flavoprotein</keyword>
<proteinExistence type="predicted"/>
<dbReference type="PROSITE" id="PS50112">
    <property type="entry name" value="PAS"/>
    <property type="match status" value="1"/>
</dbReference>
<reference evidence="6" key="1">
    <citation type="journal article" date="2019" name="Int. J. Syst. Evol. Microbiol.">
        <title>The Global Catalogue of Microorganisms (GCM) 10K type strain sequencing project: providing services to taxonomists for standard genome sequencing and annotation.</title>
        <authorList>
            <consortium name="The Broad Institute Genomics Platform"/>
            <consortium name="The Broad Institute Genome Sequencing Center for Infectious Disease"/>
            <person name="Wu L."/>
            <person name="Ma J."/>
        </authorList>
    </citation>
    <scope>NUCLEOTIDE SEQUENCE [LARGE SCALE GENOMIC DNA]</scope>
    <source>
        <strain evidence="6">CCUG 61696</strain>
    </source>
</reference>
<dbReference type="InterPro" id="IPR000014">
    <property type="entry name" value="PAS"/>
</dbReference>
<dbReference type="RefSeq" id="WP_378774189.1">
    <property type="nucleotide sequence ID" value="NZ_JBHTMX010000010.1"/>
</dbReference>
<evidence type="ECO:0000259" key="4">
    <source>
        <dbReference type="PROSITE" id="PS50112"/>
    </source>
</evidence>
<name>A0ABW3Z3Y4_9HYPH</name>
<evidence type="ECO:0000313" key="5">
    <source>
        <dbReference type="EMBL" id="MFD1330974.1"/>
    </source>
</evidence>
<dbReference type="Pfam" id="PF13426">
    <property type="entry name" value="PAS_9"/>
    <property type="match status" value="1"/>
</dbReference>
<dbReference type="NCBIfam" id="TIGR00229">
    <property type="entry name" value="sensory_box"/>
    <property type="match status" value="1"/>
</dbReference>
<evidence type="ECO:0000313" key="6">
    <source>
        <dbReference type="Proteomes" id="UP001597171"/>
    </source>
</evidence>
<dbReference type="Gene3D" id="3.30.450.20">
    <property type="entry name" value="PAS domain"/>
    <property type="match status" value="1"/>
</dbReference>
<sequence length="346" mass="36633">MTLFPTPDPASPQPASLFAAATASLALAPDDYGAIARCDVPMCVADASGDMPIVFANPAFLALTGYDERDVLGRNCRFLQGPSTEPDAAEKFRRGFAGGKPFQVTLLNHRSDGTPFCNEVFVSPIRDATGAIVRFIGMQVSSRSLDAEAASLGALRHHFRNQLQTMTSFVSLLGQRMAPGEGRDAFEDVRVRFESMAAAQSEAPADAGEMVRADIILARVVERALQIYDPNRRHTVRIETSPLLASGRRTTLLAQALTEIVIDLARNGMATADGADASVTVGATPDGGCRLAAACAAPGREPASGSTELGLAIAQSLARSAGGTFERRVGARYAIDIRLPAENDLR</sequence>
<dbReference type="InterPro" id="IPR035965">
    <property type="entry name" value="PAS-like_dom_sf"/>
</dbReference>
<dbReference type="CDD" id="cd00130">
    <property type="entry name" value="PAS"/>
    <property type="match status" value="1"/>
</dbReference>
<evidence type="ECO:0000256" key="3">
    <source>
        <dbReference type="ARBA" id="ARBA00022991"/>
    </source>
</evidence>
<comment type="caution">
    <text evidence="5">The sequence shown here is derived from an EMBL/GenBank/DDBJ whole genome shotgun (WGS) entry which is preliminary data.</text>
</comment>
<evidence type="ECO:0000256" key="1">
    <source>
        <dbReference type="ARBA" id="ARBA00022630"/>
    </source>
</evidence>
<evidence type="ECO:0000256" key="2">
    <source>
        <dbReference type="ARBA" id="ARBA00022643"/>
    </source>
</evidence>
<dbReference type="PANTHER" id="PTHR47429">
    <property type="entry name" value="PROTEIN TWIN LOV 1"/>
    <property type="match status" value="1"/>
</dbReference>
<protein>
    <submittedName>
        <fullName evidence="5">PAS domain-containing protein</fullName>
    </submittedName>
</protein>
<dbReference type="Proteomes" id="UP001597171">
    <property type="component" value="Unassembled WGS sequence"/>
</dbReference>
<feature type="domain" description="PAS" evidence="4">
    <location>
        <begin position="41"/>
        <end position="99"/>
    </location>
</feature>
<dbReference type="PANTHER" id="PTHR47429:SF2">
    <property type="entry name" value="PROTEIN TWIN LOV 1"/>
    <property type="match status" value="1"/>
</dbReference>